<feature type="transmembrane region" description="Helical" evidence="9">
    <location>
        <begin position="235"/>
        <end position="260"/>
    </location>
</feature>
<dbReference type="PANTHER" id="PTHR13598">
    <property type="entry name" value="AT07567P-RELATED"/>
    <property type="match status" value="1"/>
</dbReference>
<dbReference type="PANTHER" id="PTHR13598:SF1">
    <property type="entry name" value="AT07567P-RELATED"/>
    <property type="match status" value="1"/>
</dbReference>
<evidence type="ECO:0000256" key="9">
    <source>
        <dbReference type="SAM" id="Phobius"/>
    </source>
</evidence>
<keyword evidence="3 9" id="KW-0812">Transmembrane</keyword>
<sequence>MTSKLNIICLIIIQIICLSMVTLTSAHVQPYTGKVYQVNADDAKICCSTEEKNQALPPIYCFPGSEKSLIYVFQTVTVDIIIGKTDDFTVYQSPDQHELENQILSDVATLSFNKIISYFWKRKYFKLDPFQPSCFSIVTNNDFEIRINSNTLDIKLLAMFLVGVLLFGYSARLSHNSAFYYLCGITIGVSASFIIVLFLIGRLIPKKKLMLGFVGGSLWLSLYVMQMLIENLNIILILYYKYILGYFGFSVLVSFVVCYRYGPVTNPRSKDLIRWTLQLIGLSLITLSSFHLEAMVFVDMLSVLFYYSKLSLPFRLLPKRKPKLQLLSEDEYIQQAIIETPKALEELKNYCNSPDCDTWKIISRLRDPKKFAKFMNTSEHISPDAVTEHENETDDNNIAENESDDSNEDDIKQIEYTSDSE</sequence>
<feature type="transmembrane region" description="Helical" evidence="9">
    <location>
        <begin position="178"/>
        <end position="200"/>
    </location>
</feature>
<feature type="chain" id="PRO_5022672454" evidence="10">
    <location>
        <begin position="27"/>
        <end position="421"/>
    </location>
</feature>
<keyword evidence="4 10" id="KW-0732">Signal</keyword>
<keyword evidence="7" id="KW-0539">Nucleus</keyword>
<feature type="transmembrane region" description="Helical" evidence="9">
    <location>
        <begin position="272"/>
        <end position="290"/>
    </location>
</feature>
<evidence type="ECO:0000256" key="6">
    <source>
        <dbReference type="ARBA" id="ARBA00023136"/>
    </source>
</evidence>
<protein>
    <submittedName>
        <fullName evidence="11">NEMP family</fullName>
    </submittedName>
</protein>
<feature type="region of interest" description="Disordered" evidence="8">
    <location>
        <begin position="381"/>
        <end position="421"/>
    </location>
</feature>
<dbReference type="Proteomes" id="UP000325440">
    <property type="component" value="Unassembled WGS sequence"/>
</dbReference>
<evidence type="ECO:0000256" key="4">
    <source>
        <dbReference type="ARBA" id="ARBA00022729"/>
    </source>
</evidence>
<reference evidence="11 12" key="1">
    <citation type="submission" date="2019-08" db="EMBL/GenBank/DDBJ databases">
        <authorList>
            <person name="Alioto T."/>
            <person name="Alioto T."/>
            <person name="Gomez Garrido J."/>
        </authorList>
    </citation>
    <scope>NUCLEOTIDE SEQUENCE [LARGE SCALE GENOMIC DNA]</scope>
</reference>
<feature type="compositionally biased region" description="Acidic residues" evidence="8">
    <location>
        <begin position="391"/>
        <end position="408"/>
    </location>
</feature>
<evidence type="ECO:0000256" key="2">
    <source>
        <dbReference type="ARBA" id="ARBA00005748"/>
    </source>
</evidence>
<dbReference type="OrthoDB" id="509138at2759"/>
<feature type="transmembrane region" description="Helical" evidence="9">
    <location>
        <begin position="154"/>
        <end position="172"/>
    </location>
</feature>
<evidence type="ECO:0000313" key="11">
    <source>
        <dbReference type="EMBL" id="VVC24562.1"/>
    </source>
</evidence>
<keyword evidence="5 9" id="KW-1133">Transmembrane helix</keyword>
<evidence type="ECO:0000256" key="8">
    <source>
        <dbReference type="SAM" id="MobiDB-lite"/>
    </source>
</evidence>
<proteinExistence type="inferred from homology"/>
<evidence type="ECO:0000313" key="12">
    <source>
        <dbReference type="Proteomes" id="UP000325440"/>
    </source>
</evidence>
<gene>
    <name evidence="11" type="ORF">CINCED_3A016916</name>
</gene>
<keyword evidence="6 9" id="KW-0472">Membrane</keyword>
<evidence type="ECO:0000256" key="3">
    <source>
        <dbReference type="ARBA" id="ARBA00022692"/>
    </source>
</evidence>
<name>A0A5E4M3Y3_9HEMI</name>
<keyword evidence="12" id="KW-1185">Reference proteome</keyword>
<dbReference type="GO" id="GO:0005637">
    <property type="term" value="C:nuclear inner membrane"/>
    <property type="evidence" value="ECO:0007669"/>
    <property type="project" value="UniProtKB-SubCell"/>
</dbReference>
<feature type="signal peptide" evidence="10">
    <location>
        <begin position="1"/>
        <end position="26"/>
    </location>
</feature>
<evidence type="ECO:0000256" key="5">
    <source>
        <dbReference type="ARBA" id="ARBA00022989"/>
    </source>
</evidence>
<evidence type="ECO:0000256" key="1">
    <source>
        <dbReference type="ARBA" id="ARBA00004575"/>
    </source>
</evidence>
<organism evidence="11 12">
    <name type="scientific">Cinara cedri</name>
    <dbReference type="NCBI Taxonomy" id="506608"/>
    <lineage>
        <taxon>Eukaryota</taxon>
        <taxon>Metazoa</taxon>
        <taxon>Ecdysozoa</taxon>
        <taxon>Arthropoda</taxon>
        <taxon>Hexapoda</taxon>
        <taxon>Insecta</taxon>
        <taxon>Pterygota</taxon>
        <taxon>Neoptera</taxon>
        <taxon>Paraneoptera</taxon>
        <taxon>Hemiptera</taxon>
        <taxon>Sternorrhyncha</taxon>
        <taxon>Aphidomorpha</taxon>
        <taxon>Aphidoidea</taxon>
        <taxon>Aphididae</taxon>
        <taxon>Lachninae</taxon>
        <taxon>Cinara</taxon>
    </lineage>
</organism>
<dbReference type="EMBL" id="CABPRJ010000003">
    <property type="protein sequence ID" value="VVC24562.1"/>
    <property type="molecule type" value="Genomic_DNA"/>
</dbReference>
<evidence type="ECO:0000256" key="10">
    <source>
        <dbReference type="SAM" id="SignalP"/>
    </source>
</evidence>
<dbReference type="AlphaFoldDB" id="A0A5E4M3Y3"/>
<accession>A0A5E4M3Y3</accession>
<evidence type="ECO:0000256" key="7">
    <source>
        <dbReference type="ARBA" id="ARBA00023242"/>
    </source>
</evidence>
<dbReference type="Pfam" id="PF10225">
    <property type="entry name" value="NEMP"/>
    <property type="match status" value="1"/>
</dbReference>
<feature type="transmembrane region" description="Helical" evidence="9">
    <location>
        <begin position="209"/>
        <end position="229"/>
    </location>
</feature>
<comment type="subcellular location">
    <subcellularLocation>
        <location evidence="1">Nucleus inner membrane</location>
        <topology evidence="1">Multi-pass membrane protein</topology>
        <orientation evidence="1">Nucleoplasmic side</orientation>
    </subcellularLocation>
</comment>
<dbReference type="InterPro" id="IPR019358">
    <property type="entry name" value="NEMP_fam"/>
</dbReference>
<comment type="similarity">
    <text evidence="2">Belongs to the NEMP family.</text>
</comment>